<dbReference type="InterPro" id="IPR010895">
    <property type="entry name" value="CHRD"/>
</dbReference>
<name>A0A068CRQ4_HOFMI</name>
<dbReference type="PIRSF" id="PIRSF002496">
    <property type="entry name" value="Chordin"/>
    <property type="match status" value="1"/>
</dbReference>
<dbReference type="SMART" id="SM00754">
    <property type="entry name" value="CHRD"/>
    <property type="match status" value="3"/>
</dbReference>
<comment type="subcellular location">
    <subcellularLocation>
        <location evidence="1">Secreted</location>
    </subcellularLocation>
</comment>
<sequence>MLLIFSLIFQVCAALKFHGALKSDPPELLPMPDKCVFGAFTFEIGSIWSPEVSPFGKMVCIECHCKPPVKNSTNEDLNNYEYEYEYEHSTESPEDPESYPQVDCRNIFNECPQISCQAPISSHLECCKYCPKEVEVEKIKNSGQKSISMDNKYNDEHDFAKERIYEFYEESFDSYAAILSGHGLWPRLKTSSVARCYLSFSSVTNTLYYTVSFQAMKRPSLLFFVDKYGEVLHEHNLFKDPTAHHRNKVCGKWRKLPDIVLKQLSYGLIFIKLVNEEYPQGIVMGAVRKFRALSSESFGALLSPMDSCSYGLGGFLFTSVGKHIDHLDFMVVVEGLGDHYHNKETIYVTAKFFDPYELLQYFEANATLDDSQMDYSGVWTGITKDVSHMIATGVVKVEISINKKFHLQGFVRVKNTCQSFHAMLNGQHAYKSTATGAGGSAVMSLNENGIITYSILLKGLSSQHTFFTIEENDHDSSTISIDISNTFYDEKAVGELPANMLLLQKLILNQLSINVGSKNFPESEIRGRIVMLNYDGFLSRHRGTRILMFGREVSPPRYTAASGHCWLALDDECQLHYEVFLSGFPFGDESEIVAHLQGEIGEIWNDNAPVHKKFLHDFNGNWARGIINELPKNLYNFFNSGSGYIQVNTKEYPNGEIRGRIHLPNDCMYKDTTVKQAQSLEMINDQPSSSDFRQSLYHSSFCYFQGKRYDEGASWSPDYDEACSICSCEERSVVCKPKYSCSTPQCIAPVLKAGQCCPSCPVKEDRSCVQNGRRYNVNDKWHPVLEELGVLNCVTCRCTSDVQVVCREISCPIITCTRKIRKRPHDCCDSCADYPVDSESQMQSDQGSVSRIVLSKRKCNLGHFVYEDGEKFHPIVPPFGMQYCVNCLCKTGEVKCNRISCPKQACPKSHQQKTLTQCCIECKENRRISKESPLVPIDEGLSTNPKAENMNKTNKRYFL</sequence>
<dbReference type="Gene3D" id="2.10.70.10">
    <property type="entry name" value="Complement Module, domain 1"/>
    <property type="match status" value="2"/>
</dbReference>
<dbReference type="PROSITE" id="PS01208">
    <property type="entry name" value="VWFC_1"/>
    <property type="match status" value="2"/>
</dbReference>
<reference evidence="11" key="1">
    <citation type="journal article" date="2014" name="Curr. Biol.">
        <title>Whole-body acoel regeneration is controlled by wnt and bmp-admp signaling.</title>
        <authorList>
            <person name="Srivastava M."/>
            <person name="Mazza-Curll K.L."/>
            <person name="van Wolfswinkel J.C."/>
            <person name="Reddien P.W."/>
        </authorList>
    </citation>
    <scope>NUCLEOTIDE SEQUENCE</scope>
</reference>
<evidence type="ECO:0000256" key="2">
    <source>
        <dbReference type="ARBA" id="ARBA00007156"/>
    </source>
</evidence>
<dbReference type="Gene3D" id="6.20.200.20">
    <property type="match status" value="1"/>
</dbReference>
<proteinExistence type="evidence at transcript level"/>
<dbReference type="GO" id="GO:0048731">
    <property type="term" value="P:system development"/>
    <property type="evidence" value="ECO:0007669"/>
    <property type="project" value="UniProtKB-ARBA"/>
</dbReference>
<evidence type="ECO:0000313" key="11">
    <source>
        <dbReference type="EMBL" id="AID23682.1"/>
    </source>
</evidence>
<dbReference type="SMART" id="SM00214">
    <property type="entry name" value="VWC"/>
    <property type="match status" value="3"/>
</dbReference>
<dbReference type="GO" id="GO:0005615">
    <property type="term" value="C:extracellular space"/>
    <property type="evidence" value="ECO:0007669"/>
    <property type="project" value="TreeGrafter"/>
</dbReference>
<evidence type="ECO:0000256" key="6">
    <source>
        <dbReference type="ARBA" id="ARBA00023180"/>
    </source>
</evidence>
<accession>A0A068CRQ4</accession>
<evidence type="ECO:0000259" key="10">
    <source>
        <dbReference type="PROSITE" id="PS50933"/>
    </source>
</evidence>
<keyword evidence="5" id="KW-0677">Repeat</keyword>
<feature type="domain" description="CHRD" evidence="10">
    <location>
        <begin position="171"/>
        <end position="292"/>
    </location>
</feature>
<dbReference type="PROSITE" id="PS50184">
    <property type="entry name" value="VWFC_2"/>
    <property type="match status" value="2"/>
</dbReference>
<dbReference type="GO" id="GO:0030514">
    <property type="term" value="P:negative regulation of BMP signaling pathway"/>
    <property type="evidence" value="ECO:0007669"/>
    <property type="project" value="TreeGrafter"/>
</dbReference>
<organism evidence="11">
    <name type="scientific">Hofstenia miamia</name>
    <name type="common">Three-banded panther worm</name>
    <dbReference type="NCBI Taxonomy" id="442651"/>
    <lineage>
        <taxon>Eukaryota</taxon>
        <taxon>Metazoa</taxon>
        <taxon>Xenacoelomorpha</taxon>
        <taxon>Acoelomorpha</taxon>
        <taxon>Acoela</taxon>
        <taxon>Hofsteniidae</taxon>
        <taxon>Hofstenia</taxon>
    </lineage>
</organism>
<feature type="domain" description="VWFC" evidence="9">
    <location>
        <begin position="766"/>
        <end position="832"/>
    </location>
</feature>
<feature type="domain" description="CHRD" evidence="10">
    <location>
        <begin position="540"/>
        <end position="666"/>
    </location>
</feature>
<dbReference type="AlphaFoldDB" id="A0A068CRQ4"/>
<feature type="region of interest" description="Disordered" evidence="8">
    <location>
        <begin position="935"/>
        <end position="959"/>
    </location>
</feature>
<dbReference type="InterPro" id="IPR001007">
    <property type="entry name" value="VWF_dom"/>
</dbReference>
<protein>
    <submittedName>
        <fullName evidence="11">Chordin</fullName>
    </submittedName>
</protein>
<dbReference type="PROSITE" id="PS50933">
    <property type="entry name" value="CHRD"/>
    <property type="match status" value="3"/>
</dbReference>
<keyword evidence="4" id="KW-0964">Secreted</keyword>
<evidence type="ECO:0000256" key="3">
    <source>
        <dbReference type="ARBA" id="ARBA00022473"/>
    </source>
</evidence>
<dbReference type="EMBL" id="KJ658760">
    <property type="protein sequence ID" value="AID23682.1"/>
    <property type="molecule type" value="mRNA"/>
</dbReference>
<dbReference type="Pfam" id="PF00093">
    <property type="entry name" value="VWC"/>
    <property type="match status" value="3"/>
</dbReference>
<feature type="domain" description="VWFC" evidence="9">
    <location>
        <begin position="700"/>
        <end position="761"/>
    </location>
</feature>
<dbReference type="GO" id="GO:0009953">
    <property type="term" value="P:dorsal/ventral pattern formation"/>
    <property type="evidence" value="ECO:0007669"/>
    <property type="project" value="TreeGrafter"/>
</dbReference>
<evidence type="ECO:0000256" key="8">
    <source>
        <dbReference type="SAM" id="MobiDB-lite"/>
    </source>
</evidence>
<evidence type="ECO:0000256" key="4">
    <source>
        <dbReference type="ARBA" id="ARBA00022525"/>
    </source>
</evidence>
<keyword evidence="6" id="KW-0325">Glycoprotein</keyword>
<dbReference type="SUPFAM" id="SSF57603">
    <property type="entry name" value="FnI-like domain"/>
    <property type="match status" value="3"/>
</dbReference>
<evidence type="ECO:0000256" key="5">
    <source>
        <dbReference type="ARBA" id="ARBA00022737"/>
    </source>
</evidence>
<dbReference type="GO" id="GO:0036122">
    <property type="term" value="F:BMP binding"/>
    <property type="evidence" value="ECO:0007669"/>
    <property type="project" value="TreeGrafter"/>
</dbReference>
<evidence type="ECO:0000259" key="9">
    <source>
        <dbReference type="PROSITE" id="PS50184"/>
    </source>
</evidence>
<dbReference type="PANTHER" id="PTHR46526">
    <property type="entry name" value="CHORDIN"/>
    <property type="match status" value="1"/>
</dbReference>
<comment type="similarity">
    <text evidence="2 7">Belongs to the chordin family.</text>
</comment>
<dbReference type="InterPro" id="IPR016353">
    <property type="entry name" value="Chordin"/>
</dbReference>
<dbReference type="InterPro" id="IPR052278">
    <property type="entry name" value="Chordin-like_regulators"/>
</dbReference>
<dbReference type="PANTHER" id="PTHR46526:SF1">
    <property type="entry name" value="CHORDIN"/>
    <property type="match status" value="1"/>
</dbReference>
<feature type="domain" description="CHRD" evidence="10">
    <location>
        <begin position="416"/>
        <end position="534"/>
    </location>
</feature>
<evidence type="ECO:0000256" key="7">
    <source>
        <dbReference type="PIRNR" id="PIRNR002496"/>
    </source>
</evidence>
<evidence type="ECO:0000256" key="1">
    <source>
        <dbReference type="ARBA" id="ARBA00004613"/>
    </source>
</evidence>
<dbReference type="Pfam" id="PF07452">
    <property type="entry name" value="CHRD"/>
    <property type="match status" value="2"/>
</dbReference>
<feature type="compositionally biased region" description="Polar residues" evidence="8">
    <location>
        <begin position="941"/>
        <end position="952"/>
    </location>
</feature>
<keyword evidence="3 7" id="KW-0217">Developmental protein</keyword>